<dbReference type="AlphaFoldDB" id="A0A843WPP6"/>
<keyword evidence="3" id="KW-1185">Reference proteome</keyword>
<protein>
    <submittedName>
        <fullName evidence="2">Uncharacterized protein</fullName>
    </submittedName>
</protein>
<feature type="region of interest" description="Disordered" evidence="1">
    <location>
        <begin position="66"/>
        <end position="91"/>
    </location>
</feature>
<sequence>MLELWETNGRRSRRRSKVKKELEQGISFCARYKILGFLKRVKGRLWYAWRCLIERETRRFGVIRAKTSRGSGESDGEYHTHEDGDEDIAQE</sequence>
<name>A0A843WPP6_COLES</name>
<accession>A0A843WPP6</accession>
<evidence type="ECO:0000313" key="2">
    <source>
        <dbReference type="EMBL" id="MQM12602.1"/>
    </source>
</evidence>
<proteinExistence type="predicted"/>
<dbReference type="Proteomes" id="UP000652761">
    <property type="component" value="Unassembled WGS sequence"/>
</dbReference>
<evidence type="ECO:0000256" key="1">
    <source>
        <dbReference type="SAM" id="MobiDB-lite"/>
    </source>
</evidence>
<dbReference type="EMBL" id="NMUH01005373">
    <property type="protein sequence ID" value="MQM12602.1"/>
    <property type="molecule type" value="Genomic_DNA"/>
</dbReference>
<evidence type="ECO:0000313" key="3">
    <source>
        <dbReference type="Proteomes" id="UP000652761"/>
    </source>
</evidence>
<gene>
    <name evidence="2" type="ORF">Taro_045522</name>
</gene>
<comment type="caution">
    <text evidence="2">The sequence shown here is derived from an EMBL/GenBank/DDBJ whole genome shotgun (WGS) entry which is preliminary data.</text>
</comment>
<reference evidence="2" key="1">
    <citation type="submission" date="2017-07" db="EMBL/GenBank/DDBJ databases">
        <title>Taro Niue Genome Assembly and Annotation.</title>
        <authorList>
            <person name="Atibalentja N."/>
            <person name="Keating K."/>
            <person name="Fields C.J."/>
        </authorList>
    </citation>
    <scope>NUCLEOTIDE SEQUENCE</scope>
    <source>
        <strain evidence="2">Niue_2</strain>
        <tissue evidence="2">Leaf</tissue>
    </source>
</reference>
<organism evidence="2 3">
    <name type="scientific">Colocasia esculenta</name>
    <name type="common">Wild taro</name>
    <name type="synonym">Arum esculentum</name>
    <dbReference type="NCBI Taxonomy" id="4460"/>
    <lineage>
        <taxon>Eukaryota</taxon>
        <taxon>Viridiplantae</taxon>
        <taxon>Streptophyta</taxon>
        <taxon>Embryophyta</taxon>
        <taxon>Tracheophyta</taxon>
        <taxon>Spermatophyta</taxon>
        <taxon>Magnoliopsida</taxon>
        <taxon>Liliopsida</taxon>
        <taxon>Araceae</taxon>
        <taxon>Aroideae</taxon>
        <taxon>Colocasieae</taxon>
        <taxon>Colocasia</taxon>
    </lineage>
</organism>